<feature type="transmembrane region" description="Helical" evidence="1">
    <location>
        <begin position="130"/>
        <end position="148"/>
    </location>
</feature>
<evidence type="ECO:0000313" key="3">
    <source>
        <dbReference type="EMBL" id="VFU01720.1"/>
    </source>
</evidence>
<feature type="transmembrane region" description="Helical" evidence="1">
    <location>
        <begin position="233"/>
        <end position="251"/>
    </location>
</feature>
<feature type="transmembrane region" description="Helical" evidence="1">
    <location>
        <begin position="315"/>
        <end position="333"/>
    </location>
</feature>
<dbReference type="EMBL" id="CAADRA010007509">
    <property type="protein sequence ID" value="VFU01720.1"/>
    <property type="molecule type" value="Genomic_DNA"/>
</dbReference>
<organism evidence="3 4">
    <name type="scientific">Aphanomyces stellatus</name>
    <dbReference type="NCBI Taxonomy" id="120398"/>
    <lineage>
        <taxon>Eukaryota</taxon>
        <taxon>Sar</taxon>
        <taxon>Stramenopiles</taxon>
        <taxon>Oomycota</taxon>
        <taxon>Saprolegniomycetes</taxon>
        <taxon>Saprolegniales</taxon>
        <taxon>Verrucalvaceae</taxon>
        <taxon>Aphanomyces</taxon>
    </lineage>
</organism>
<feature type="transmembrane region" description="Helical" evidence="1">
    <location>
        <begin position="345"/>
        <end position="363"/>
    </location>
</feature>
<reference evidence="3 4" key="1">
    <citation type="submission" date="2019-03" db="EMBL/GenBank/DDBJ databases">
        <authorList>
            <person name="Gaulin E."/>
            <person name="Dumas B."/>
        </authorList>
    </citation>
    <scope>NUCLEOTIDE SEQUENCE [LARGE SCALE GENOMIC DNA]</scope>
    <source>
        <strain evidence="3">CBS 568.67</strain>
    </source>
</reference>
<evidence type="ECO:0000313" key="2">
    <source>
        <dbReference type="EMBL" id="KAF0682790.1"/>
    </source>
</evidence>
<protein>
    <submittedName>
        <fullName evidence="3">Aste57867_25089 protein</fullName>
    </submittedName>
</protein>
<evidence type="ECO:0000313" key="4">
    <source>
        <dbReference type="Proteomes" id="UP000332933"/>
    </source>
</evidence>
<proteinExistence type="predicted"/>
<keyword evidence="4" id="KW-1185">Reference proteome</keyword>
<gene>
    <name evidence="3" type="primary">Aste57867_25089</name>
    <name evidence="2" type="ORF">As57867_025011</name>
    <name evidence="3" type="ORF">ASTE57867_25089</name>
</gene>
<accession>A0A485LWP1</accession>
<dbReference type="AlphaFoldDB" id="A0A485LWP1"/>
<sequence>MRRQMQVNRVGMDVVGGDRGGGVVDRHIDTVEICRRDRVERHTWRIDEKCHVVTVVLWEADQEDLMYEKKVIPAKLVEELASGGQGQNTTGVDNVQDSRRKTLVNVWNTTTSRTLKMGTTSPHTLWKDPFVVVNAAVALLVAYCFFAQPMKYVRITGECKSNWLFLGTPNNEPICCETSNAAPCYAGMDTIQFISHGQGAWVLPLAVVLFNFGATIFLPTVSQRHISALFNRLGLYFLVMVFRTLVLYVFFNTIESAMFPRPESCWYSKYRRSNTCLDGFDHADHVVLYVVHFLAISCFEWKVLGMEAAHPLKRVLLRGWLFLLIAIACYGTFHTAYSFHTAWESVIGLLVAQITVMLPLYLLSRDEWRQLHPLLKLNHFVCQK</sequence>
<feature type="transmembrane region" description="Helical" evidence="1">
    <location>
        <begin position="286"/>
        <end position="303"/>
    </location>
</feature>
<feature type="transmembrane region" description="Helical" evidence="1">
    <location>
        <begin position="201"/>
        <end position="221"/>
    </location>
</feature>
<dbReference type="Proteomes" id="UP000332933">
    <property type="component" value="Unassembled WGS sequence"/>
</dbReference>
<keyword evidence="1" id="KW-1133">Transmembrane helix</keyword>
<keyword evidence="1" id="KW-0812">Transmembrane</keyword>
<reference evidence="2" key="2">
    <citation type="submission" date="2019-06" db="EMBL/GenBank/DDBJ databases">
        <title>Genomics analysis of Aphanomyces spp. identifies a new class of oomycete effector associated with host adaptation.</title>
        <authorList>
            <person name="Gaulin E."/>
        </authorList>
    </citation>
    <scope>NUCLEOTIDE SEQUENCE</scope>
    <source>
        <strain evidence="2">CBS 578.67</strain>
    </source>
</reference>
<name>A0A485LWP1_9STRA</name>
<dbReference type="EMBL" id="VJMH01007483">
    <property type="protein sequence ID" value="KAF0682790.1"/>
    <property type="molecule type" value="Genomic_DNA"/>
</dbReference>
<dbReference type="OrthoDB" id="63215at2759"/>
<keyword evidence="1" id="KW-0472">Membrane</keyword>
<evidence type="ECO:0000256" key="1">
    <source>
        <dbReference type="SAM" id="Phobius"/>
    </source>
</evidence>